<dbReference type="EMBL" id="NJIH01000003">
    <property type="protein sequence ID" value="OWT63523.1"/>
    <property type="molecule type" value="Genomic_DNA"/>
</dbReference>
<reference evidence="3" key="1">
    <citation type="submission" date="2017-06" db="EMBL/GenBank/DDBJ databases">
        <title>Herbaspirillum phytohormonus sp. nov., isolated from the root nodule of Robinia pseudoacacia in lead-zinc mine.</title>
        <authorList>
            <person name="Fan M."/>
            <person name="Lin Y."/>
        </authorList>
    </citation>
    <scope>NUCLEOTIDE SEQUENCE [LARGE SCALE GENOMIC DNA]</scope>
    <source>
        <strain evidence="3">SC-089</strain>
    </source>
</reference>
<evidence type="ECO:0000313" key="2">
    <source>
        <dbReference type="EMBL" id="OWT63523.1"/>
    </source>
</evidence>
<dbReference type="InterPro" id="IPR000073">
    <property type="entry name" value="AB_hydrolase_1"/>
</dbReference>
<name>A0A225MST4_9BURK</name>
<dbReference type="GO" id="GO:0016020">
    <property type="term" value="C:membrane"/>
    <property type="evidence" value="ECO:0007669"/>
    <property type="project" value="TreeGrafter"/>
</dbReference>
<dbReference type="Pfam" id="PF00561">
    <property type="entry name" value="Abhydrolase_1"/>
    <property type="match status" value="1"/>
</dbReference>
<dbReference type="PANTHER" id="PTHR43798">
    <property type="entry name" value="MONOACYLGLYCEROL LIPASE"/>
    <property type="match status" value="1"/>
</dbReference>
<dbReference type="AlphaFoldDB" id="A0A225MST4"/>
<dbReference type="Gene3D" id="3.40.50.1820">
    <property type="entry name" value="alpha/beta hydrolase"/>
    <property type="match status" value="1"/>
</dbReference>
<evidence type="ECO:0000313" key="3">
    <source>
        <dbReference type="Proteomes" id="UP000214603"/>
    </source>
</evidence>
<dbReference type="InterPro" id="IPR050266">
    <property type="entry name" value="AB_hydrolase_sf"/>
</dbReference>
<proteinExistence type="predicted"/>
<gene>
    <name evidence="2" type="ORF">CEY11_04110</name>
</gene>
<dbReference type="PRINTS" id="PR00111">
    <property type="entry name" value="ABHYDROLASE"/>
</dbReference>
<accession>A0A225MST4</accession>
<dbReference type="GO" id="GO:0046464">
    <property type="term" value="P:acylglycerol catabolic process"/>
    <property type="evidence" value="ECO:0007669"/>
    <property type="project" value="TreeGrafter"/>
</dbReference>
<dbReference type="SUPFAM" id="SSF53474">
    <property type="entry name" value="alpha/beta-Hydrolases"/>
    <property type="match status" value="1"/>
</dbReference>
<sequence length="274" mass="30433">MPTLERPALPDLHYSVIDFTDPWADAPYLFLQHGYGRRGQFWYQWVPTLSRRFKVVCPDLRGHGGSGRDFDLGTGFTLEALSDDVIAIADHLGAASFHYCGESIGGLVGLATAGRYPQRIRTLTNVSGPVFISDNAKHAYALGESSWPEAVRRLGPRAWLERTNASTRFPPGTSPEFLRWYTDTVEKTGTDVLAALAQFAIDADARPYLPQIQAPVLSLYPRQGAIANSEQQQALATLVPNIDLQYVSTTYHMIQHIVPEECMALLERHVAAHR</sequence>
<protein>
    <recommendedName>
        <fullName evidence="1">AB hydrolase-1 domain-containing protein</fullName>
    </recommendedName>
</protein>
<feature type="domain" description="AB hydrolase-1" evidence="1">
    <location>
        <begin position="29"/>
        <end position="255"/>
    </location>
</feature>
<organism evidence="2 3">
    <name type="scientific">Candidimonas nitroreducens</name>
    <dbReference type="NCBI Taxonomy" id="683354"/>
    <lineage>
        <taxon>Bacteria</taxon>
        <taxon>Pseudomonadati</taxon>
        <taxon>Pseudomonadota</taxon>
        <taxon>Betaproteobacteria</taxon>
        <taxon>Burkholderiales</taxon>
        <taxon>Alcaligenaceae</taxon>
        <taxon>Candidimonas</taxon>
    </lineage>
</organism>
<dbReference type="Proteomes" id="UP000214603">
    <property type="component" value="Unassembled WGS sequence"/>
</dbReference>
<comment type="caution">
    <text evidence="2">The sequence shown here is derived from an EMBL/GenBank/DDBJ whole genome shotgun (WGS) entry which is preliminary data.</text>
</comment>
<dbReference type="PANTHER" id="PTHR43798:SF33">
    <property type="entry name" value="HYDROLASE, PUTATIVE (AFU_ORTHOLOGUE AFUA_2G14860)-RELATED"/>
    <property type="match status" value="1"/>
</dbReference>
<dbReference type="RefSeq" id="WP_088602107.1">
    <property type="nucleotide sequence ID" value="NZ_NJIH01000003.1"/>
</dbReference>
<keyword evidence="3" id="KW-1185">Reference proteome</keyword>
<dbReference type="OrthoDB" id="9793083at2"/>
<dbReference type="InterPro" id="IPR029058">
    <property type="entry name" value="AB_hydrolase_fold"/>
</dbReference>
<evidence type="ECO:0000259" key="1">
    <source>
        <dbReference type="Pfam" id="PF00561"/>
    </source>
</evidence>
<dbReference type="GO" id="GO:0047372">
    <property type="term" value="F:monoacylglycerol lipase activity"/>
    <property type="evidence" value="ECO:0007669"/>
    <property type="project" value="TreeGrafter"/>
</dbReference>